<dbReference type="EMBL" id="BMAO01035643">
    <property type="protein sequence ID" value="GFR04953.1"/>
    <property type="molecule type" value="Genomic_DNA"/>
</dbReference>
<proteinExistence type="predicted"/>
<evidence type="ECO:0000313" key="2">
    <source>
        <dbReference type="Proteomes" id="UP000887116"/>
    </source>
</evidence>
<gene>
    <name evidence="1" type="ORF">TNCT_236271</name>
</gene>
<comment type="caution">
    <text evidence="1">The sequence shown here is derived from an EMBL/GenBank/DDBJ whole genome shotgun (WGS) entry which is preliminary data.</text>
</comment>
<dbReference type="OrthoDB" id="10576140at2759"/>
<accession>A0A8X6GJ86</accession>
<reference evidence="1" key="1">
    <citation type="submission" date="2020-07" db="EMBL/GenBank/DDBJ databases">
        <title>Multicomponent nature underlies the extraordinary mechanical properties of spider dragline silk.</title>
        <authorList>
            <person name="Kono N."/>
            <person name="Nakamura H."/>
            <person name="Mori M."/>
            <person name="Yoshida Y."/>
            <person name="Ohtoshi R."/>
            <person name="Malay A.D."/>
            <person name="Moran D.A.P."/>
            <person name="Tomita M."/>
            <person name="Numata K."/>
            <person name="Arakawa K."/>
        </authorList>
    </citation>
    <scope>NUCLEOTIDE SEQUENCE</scope>
</reference>
<sequence length="143" mass="15747">MDRSVFQEYLGSTTIKKKSKHRTTEMIPDPFVGGFLVVNGKRQGNLWEILWTDGFIPFCGFLSTRGGERGNSWTPPGGAQQLAHFFETGRARGKHLILDVVGIVVGVTSTGCSAEKEMSAAICLNDRNLSTFLLIQPVVKDCR</sequence>
<organism evidence="1 2">
    <name type="scientific">Trichonephila clavata</name>
    <name type="common">Joro spider</name>
    <name type="synonym">Nephila clavata</name>
    <dbReference type="NCBI Taxonomy" id="2740835"/>
    <lineage>
        <taxon>Eukaryota</taxon>
        <taxon>Metazoa</taxon>
        <taxon>Ecdysozoa</taxon>
        <taxon>Arthropoda</taxon>
        <taxon>Chelicerata</taxon>
        <taxon>Arachnida</taxon>
        <taxon>Araneae</taxon>
        <taxon>Araneomorphae</taxon>
        <taxon>Entelegynae</taxon>
        <taxon>Araneoidea</taxon>
        <taxon>Nephilidae</taxon>
        <taxon>Trichonephila</taxon>
    </lineage>
</organism>
<dbReference type="AlphaFoldDB" id="A0A8X6GJ86"/>
<dbReference type="Proteomes" id="UP000887116">
    <property type="component" value="Unassembled WGS sequence"/>
</dbReference>
<name>A0A8X6GJ86_TRICU</name>
<evidence type="ECO:0000313" key="1">
    <source>
        <dbReference type="EMBL" id="GFR04953.1"/>
    </source>
</evidence>
<keyword evidence="2" id="KW-1185">Reference proteome</keyword>
<protein>
    <submittedName>
        <fullName evidence="1">Uncharacterized protein</fullName>
    </submittedName>
</protein>